<organism evidence="2">
    <name type="scientific">Tetraselmis sp. GSL018</name>
    <dbReference type="NCBI Taxonomy" id="582737"/>
    <lineage>
        <taxon>Eukaryota</taxon>
        <taxon>Viridiplantae</taxon>
        <taxon>Chlorophyta</taxon>
        <taxon>core chlorophytes</taxon>
        <taxon>Chlorodendrophyceae</taxon>
        <taxon>Chlorodendrales</taxon>
        <taxon>Chlorodendraceae</taxon>
        <taxon>Tetraselmis</taxon>
    </lineage>
</organism>
<feature type="non-terminal residue" evidence="2">
    <location>
        <position position="67"/>
    </location>
</feature>
<dbReference type="EMBL" id="GBEZ01026371">
    <property type="protein sequence ID" value="JAC60835.1"/>
    <property type="molecule type" value="Transcribed_RNA"/>
</dbReference>
<feature type="compositionally biased region" description="Pro residues" evidence="1">
    <location>
        <begin position="45"/>
        <end position="56"/>
    </location>
</feature>
<name>A0A061QQV5_9CHLO</name>
<evidence type="ECO:0000313" key="2">
    <source>
        <dbReference type="EMBL" id="JAC60835.1"/>
    </source>
</evidence>
<sequence>HSHPTEESVRALAWSISAAHLCRLATSTHVYNPDFVLLHEDEPSVPAPDQPLPPSCPQAYPGKQSCR</sequence>
<dbReference type="AlphaFoldDB" id="A0A061QQV5"/>
<evidence type="ECO:0000256" key="1">
    <source>
        <dbReference type="SAM" id="MobiDB-lite"/>
    </source>
</evidence>
<gene>
    <name evidence="2" type="ORF">TSPGSL018_27885</name>
</gene>
<feature type="region of interest" description="Disordered" evidence="1">
    <location>
        <begin position="42"/>
        <end position="67"/>
    </location>
</feature>
<proteinExistence type="predicted"/>
<protein>
    <submittedName>
        <fullName evidence="2">Uncharacterized protein</fullName>
    </submittedName>
</protein>
<reference evidence="2" key="1">
    <citation type="submission" date="2014-05" db="EMBL/GenBank/DDBJ databases">
        <title>The transcriptome of the halophilic microalga Tetraselmis sp. GSL018 isolated from the Great Salt Lake, Utah.</title>
        <authorList>
            <person name="Jinkerson R.E."/>
            <person name="D'Adamo S."/>
            <person name="Posewitz M.C."/>
        </authorList>
    </citation>
    <scope>NUCLEOTIDE SEQUENCE</scope>
    <source>
        <strain evidence="2">GSL018</strain>
    </source>
</reference>
<feature type="non-terminal residue" evidence="2">
    <location>
        <position position="1"/>
    </location>
</feature>
<accession>A0A061QQV5</accession>